<dbReference type="RefSeq" id="WP_013613222.1">
    <property type="nucleotide sequence ID" value="NZ_JABWDG010000022.1"/>
</dbReference>
<keyword evidence="2" id="KW-0812">Transmembrane</keyword>
<comment type="caution">
    <text evidence="4">The sequence shown here is derived from an EMBL/GenBank/DDBJ whole genome shotgun (WGS) entry which is preliminary data.</text>
</comment>
<dbReference type="AlphaFoldDB" id="A0A3D4ZF77"/>
<dbReference type="Proteomes" id="UP001212263">
    <property type="component" value="Unassembled WGS sequence"/>
</dbReference>
<evidence type="ECO:0000313" key="4">
    <source>
        <dbReference type="EMBL" id="RGY08377.1"/>
    </source>
</evidence>
<dbReference type="EMBL" id="QSCO01000005">
    <property type="protein sequence ID" value="RGY08377.1"/>
    <property type="molecule type" value="Genomic_DNA"/>
</dbReference>
<dbReference type="GeneID" id="61276286"/>
<name>A0A3D4ZF77_9BACT</name>
<keyword evidence="2" id="KW-1133">Transmembrane helix</keyword>
<proteinExistence type="predicted"/>
<protein>
    <submittedName>
        <fullName evidence="4">DUF3137 domain-containing protein</fullName>
    </submittedName>
</protein>
<evidence type="ECO:0000256" key="2">
    <source>
        <dbReference type="SAM" id="Phobius"/>
    </source>
</evidence>
<dbReference type="EMBL" id="JAQMRD010000006">
    <property type="protein sequence ID" value="MDB9222711.1"/>
    <property type="molecule type" value="Genomic_DNA"/>
</dbReference>
<dbReference type="Pfam" id="PF11335">
    <property type="entry name" value="DUF3137"/>
    <property type="match status" value="1"/>
</dbReference>
<gene>
    <name evidence="4" type="ORF">DXA53_04880</name>
    <name evidence="3" type="ORF">PN645_06775</name>
</gene>
<reference evidence="4 5" key="1">
    <citation type="submission" date="2018-08" db="EMBL/GenBank/DDBJ databases">
        <title>A genome reference for cultivated species of the human gut microbiota.</title>
        <authorList>
            <person name="Zou Y."/>
            <person name="Xue W."/>
            <person name="Luo G."/>
        </authorList>
    </citation>
    <scope>NUCLEOTIDE SEQUENCE [LARGE SCALE GENOMIC DNA]</scope>
    <source>
        <strain evidence="4 5">OF03-11</strain>
    </source>
</reference>
<accession>A0A3D4ZF77</accession>
<evidence type="ECO:0000313" key="5">
    <source>
        <dbReference type="Proteomes" id="UP000284434"/>
    </source>
</evidence>
<feature type="transmembrane region" description="Helical" evidence="2">
    <location>
        <begin position="33"/>
        <end position="52"/>
    </location>
</feature>
<feature type="coiled-coil region" evidence="1">
    <location>
        <begin position="2"/>
        <end position="29"/>
    </location>
</feature>
<keyword evidence="2" id="KW-0472">Membrane</keyword>
<organism evidence="4 5">
    <name type="scientific">Odoribacter splanchnicus</name>
    <dbReference type="NCBI Taxonomy" id="28118"/>
    <lineage>
        <taxon>Bacteria</taxon>
        <taxon>Pseudomonadati</taxon>
        <taxon>Bacteroidota</taxon>
        <taxon>Bacteroidia</taxon>
        <taxon>Bacteroidales</taxon>
        <taxon>Odoribacteraceae</taxon>
        <taxon>Odoribacter</taxon>
    </lineage>
</organism>
<keyword evidence="1" id="KW-0175">Coiled coil</keyword>
<reference evidence="3" key="2">
    <citation type="submission" date="2023-01" db="EMBL/GenBank/DDBJ databases">
        <title>Human gut microbiome strain richness.</title>
        <authorList>
            <person name="Chen-Liaw A."/>
        </authorList>
    </citation>
    <scope>NUCLEOTIDE SEQUENCE</scope>
    <source>
        <strain evidence="3">RTP21484st1_B7_RTP21484_190118</strain>
    </source>
</reference>
<dbReference type="InterPro" id="IPR021484">
    <property type="entry name" value="DUF3137"/>
</dbReference>
<evidence type="ECO:0000256" key="1">
    <source>
        <dbReference type="SAM" id="Coils"/>
    </source>
</evidence>
<dbReference type="OMA" id="KIQCAFY"/>
<dbReference type="Proteomes" id="UP000284434">
    <property type="component" value="Unassembled WGS sequence"/>
</dbReference>
<evidence type="ECO:0000313" key="3">
    <source>
        <dbReference type="EMBL" id="MDB9222711.1"/>
    </source>
</evidence>
<sequence length="309" mass="35527">MEQNFQDIYEQLQSRIRQAEDKRLQLKAKGTKNGLIAGGITLVAGVVVSLIIGGGWPGILIACMLGLIVLFSCIQSKSGELCAYYKENIISSIISYLCQEASYRPESGIAESVFMNSRLFSTSPDRYRSEDLICGKIDKTSFICSEIIAEEKRVTTDSKGRRQEHWIDIFRGFFFIADFNKNFQGQTVVFRNSWFKLNLGKQRVKLENPNFEKQFDVFSTDQVEARYILTPNLMERLLELDSRFPGKITVSFRDSSVIIAIPDQTNHFETNIWECQLNTDKLKREFGTLVNLFQIIHDLNLNLRIWTKD</sequence>